<feature type="domain" description="Cytosolic endo-beta-N-acetylglucosaminidase C-terminal" evidence="12">
    <location>
        <begin position="742"/>
        <end position="857"/>
    </location>
</feature>
<comment type="catalytic activity">
    <reaction evidence="7">
        <text>an N(4)-(oligosaccharide-(1-&gt;3)-[oligosaccharide-(1-&gt;6)]-beta-D-Man-(1-&gt;4)-beta-D-GlcNAc-(1-&gt;4)-alpha-D-GlcNAc)-L-asparaginyl-[protein] + H2O = an oligosaccharide-(1-&gt;3)-[oligosaccharide-(1-&gt;6)]-beta-D-Man-(1-&gt;4)-D-GlcNAc + N(4)-(N-acetyl-beta-D-glucosaminyl)-L-asparaginyl-[protein]</text>
        <dbReference type="Rhea" id="RHEA:73067"/>
        <dbReference type="Rhea" id="RHEA-COMP:12603"/>
        <dbReference type="Rhea" id="RHEA-COMP:18176"/>
        <dbReference type="ChEBI" id="CHEBI:15377"/>
        <dbReference type="ChEBI" id="CHEBI:132248"/>
        <dbReference type="ChEBI" id="CHEBI:192714"/>
        <dbReference type="ChEBI" id="CHEBI:192715"/>
        <dbReference type="EC" id="3.2.1.96"/>
    </reaction>
</comment>
<dbReference type="CDD" id="cd06547">
    <property type="entry name" value="GH85_ENGase"/>
    <property type="match status" value="1"/>
</dbReference>
<keyword evidence="5" id="KW-0378">Hydrolase</keyword>
<dbReference type="PANTHER" id="PTHR13246">
    <property type="entry name" value="ENDO BETA N-ACETYLGLUCOSAMINIDASE"/>
    <property type="match status" value="1"/>
</dbReference>
<evidence type="ECO:0000256" key="2">
    <source>
        <dbReference type="ARBA" id="ARBA00007849"/>
    </source>
</evidence>
<evidence type="ECO:0000256" key="9">
    <source>
        <dbReference type="ARBA" id="ARBA00072457"/>
    </source>
</evidence>
<proteinExistence type="inferred from homology"/>
<dbReference type="InterPro" id="IPR017853">
    <property type="entry name" value="GH"/>
</dbReference>
<evidence type="ECO:0000259" key="11">
    <source>
        <dbReference type="Pfam" id="PF03644"/>
    </source>
</evidence>
<dbReference type="InterPro" id="IPR032979">
    <property type="entry name" value="ENGase"/>
</dbReference>
<dbReference type="PANTHER" id="PTHR13246:SF1">
    <property type="entry name" value="CYTOSOLIC ENDO-BETA-N-ACETYLGLUCOSAMINIDASE"/>
    <property type="match status" value="1"/>
</dbReference>
<dbReference type="GO" id="GO:0033925">
    <property type="term" value="F:mannosyl-glycoprotein endo-beta-N-acetylglucosaminidase activity"/>
    <property type="evidence" value="ECO:0007669"/>
    <property type="project" value="UniProtKB-EC"/>
</dbReference>
<evidence type="ECO:0000256" key="10">
    <source>
        <dbReference type="SAM" id="MobiDB-lite"/>
    </source>
</evidence>
<evidence type="ECO:0000313" key="14">
    <source>
        <dbReference type="Proteomes" id="UP000438429"/>
    </source>
</evidence>
<dbReference type="AlphaFoldDB" id="A0A6A4SPL9"/>
<reference evidence="13 14" key="1">
    <citation type="submission" date="2019-06" db="EMBL/GenBank/DDBJ databases">
        <title>Draft genomes of female and male turbot (Scophthalmus maximus).</title>
        <authorList>
            <person name="Xu H."/>
            <person name="Xu X.-W."/>
            <person name="Shao C."/>
            <person name="Chen S."/>
        </authorList>
    </citation>
    <scope>NUCLEOTIDE SEQUENCE [LARGE SCALE GENOMIC DNA]</scope>
    <source>
        <strain evidence="13">Ysfricsl-2016a</strain>
        <tissue evidence="13">Blood</tissue>
    </source>
</reference>
<gene>
    <name evidence="13" type="ORF">F2P81_014532</name>
</gene>
<evidence type="ECO:0000256" key="3">
    <source>
        <dbReference type="ARBA" id="ARBA00012566"/>
    </source>
</evidence>
<dbReference type="FunFam" id="3.20.20.80:FF:000043">
    <property type="entry name" value="cytosolic endo-beta-N-acetylglucosaminidase"/>
    <property type="match status" value="1"/>
</dbReference>
<dbReference type="GO" id="GO:0005829">
    <property type="term" value="C:cytosol"/>
    <property type="evidence" value="ECO:0007669"/>
    <property type="project" value="UniProtKB-SubCell"/>
</dbReference>
<evidence type="ECO:0000313" key="13">
    <source>
        <dbReference type="EMBL" id="KAF0032242.1"/>
    </source>
</evidence>
<evidence type="ECO:0000256" key="6">
    <source>
        <dbReference type="ARBA" id="ARBA00023295"/>
    </source>
</evidence>
<keyword evidence="4" id="KW-0963">Cytoplasm</keyword>
<evidence type="ECO:0000256" key="7">
    <source>
        <dbReference type="ARBA" id="ARBA00034414"/>
    </source>
</evidence>
<dbReference type="Proteomes" id="UP000438429">
    <property type="component" value="Unassembled WGS sequence"/>
</dbReference>
<keyword evidence="6" id="KW-0326">Glycosidase</keyword>
<accession>A0A6A4SPL9</accession>
<organism evidence="13 14">
    <name type="scientific">Scophthalmus maximus</name>
    <name type="common">Turbot</name>
    <name type="synonym">Psetta maxima</name>
    <dbReference type="NCBI Taxonomy" id="52904"/>
    <lineage>
        <taxon>Eukaryota</taxon>
        <taxon>Metazoa</taxon>
        <taxon>Chordata</taxon>
        <taxon>Craniata</taxon>
        <taxon>Vertebrata</taxon>
        <taxon>Euteleostomi</taxon>
        <taxon>Actinopterygii</taxon>
        <taxon>Neopterygii</taxon>
        <taxon>Teleostei</taxon>
        <taxon>Neoteleostei</taxon>
        <taxon>Acanthomorphata</taxon>
        <taxon>Carangaria</taxon>
        <taxon>Pleuronectiformes</taxon>
        <taxon>Pleuronectoidei</taxon>
        <taxon>Scophthalmidae</taxon>
        <taxon>Scophthalmus</taxon>
    </lineage>
</organism>
<dbReference type="InterPro" id="IPR057882">
    <property type="entry name" value="ENGase_C"/>
</dbReference>
<dbReference type="InterPro" id="IPR005201">
    <property type="entry name" value="TIM_ENGase"/>
</dbReference>
<dbReference type="SUPFAM" id="SSF51445">
    <property type="entry name" value="(Trans)glycosidases"/>
    <property type="match status" value="1"/>
</dbReference>
<evidence type="ECO:0000259" key="12">
    <source>
        <dbReference type="Pfam" id="PF25529"/>
    </source>
</evidence>
<comment type="caution">
    <text evidence="13">The sequence shown here is derived from an EMBL/GenBank/DDBJ whole genome shotgun (WGS) entry which is preliminary data.</text>
</comment>
<sequence length="863" mass="97555">MKTDFEELRLWISLLQSPSSLLSLSSVRILHPLPVVHVISLLGDDTAGELFTGELPTDASILMEGKNEPHTTARGRIIQRRRVNLHTLSPLCCCSMISCWGRISEVKVFPVECDEMSHTSVDGNKRTLRRKRKVGGDNNDGGGRRAKAEPSRYCALLFTYFRYPTSEVSDQCCRQNDRDSNALESCLDQPMDSNSIHEVVKFIPSLLPANHYDADTTEPISCGLQTLDELLSWKRNEANPFNAAVVPLAPREPSLASSSRRTLVSHDMMGGYLDDRFVQGTSSEAPYAFYHWQYIDIFNYFTHKMVTVPPAVWTSAAHKHGVVVLGTFITEWTDGYTACEAFLKEEESYRAVADKLVQISHYYGFDGWLINIENPLSEVAVKNTPLFLRYLTDQMHERVSGSLVLWYDSVIETGRLNWQNELNQSNKMFFDACDGFFTNYNWTEQHLEGMKEYGGVQGREADVYIGVDVFGRGNVVGGMFETNKALDIIRKHNFSAAIFAPGWVYECHADKTEFRKNQDKFWALLSDNLYVHRPASSLPFISSFCQGFGKALYWRGKHERDRSWFNLTAQEIQPMYYRTELEDQGWLRSRGCPDDAWNGGCSLLLEGLIPLSHTSPVSAKIFSLHVPLPSKILVSLIFKPSAGITVSLELKTADASLCDNQDVKLTSVRPEVLDEGHQLVSQFTQLCGNLNPDGWTMRCLQSELRGCTLREVCVSIQRRGEAQDTPFSCRLGQIMLLDVASLQAPPELVQGLCIYDVVWLRGTLPESDSPCLHLNATLRWDYPAKLVRHSRVYWRRLSGPDPPGQLVLLGRAYSNLFRVTELAVPEPPSLLELVVEPVMWKGFLVPENQWGKRSLSYNPDVTK</sequence>
<comment type="similarity">
    <text evidence="2">Belongs to the glycosyl hydrolase 85 family.</text>
</comment>
<name>A0A6A4SPL9_SCOMX</name>
<evidence type="ECO:0000256" key="4">
    <source>
        <dbReference type="ARBA" id="ARBA00022490"/>
    </source>
</evidence>
<dbReference type="Gene3D" id="2.60.120.260">
    <property type="entry name" value="Galactose-binding domain-like"/>
    <property type="match status" value="1"/>
</dbReference>
<dbReference type="Pfam" id="PF25529">
    <property type="entry name" value="Ig_ENGASE1_C"/>
    <property type="match status" value="1"/>
</dbReference>
<feature type="region of interest" description="Disordered" evidence="10">
    <location>
        <begin position="122"/>
        <end position="146"/>
    </location>
</feature>
<evidence type="ECO:0000256" key="8">
    <source>
        <dbReference type="ARBA" id="ARBA00054935"/>
    </source>
</evidence>
<dbReference type="EC" id="3.2.1.96" evidence="3"/>
<evidence type="ECO:0000256" key="5">
    <source>
        <dbReference type="ARBA" id="ARBA00022801"/>
    </source>
</evidence>
<evidence type="ECO:0000256" key="1">
    <source>
        <dbReference type="ARBA" id="ARBA00004514"/>
    </source>
</evidence>
<comment type="subcellular location">
    <subcellularLocation>
        <location evidence="1">Cytoplasm</location>
        <location evidence="1">Cytosol</location>
    </subcellularLocation>
</comment>
<dbReference type="EMBL" id="VEVO01000013">
    <property type="protein sequence ID" value="KAF0032242.1"/>
    <property type="molecule type" value="Genomic_DNA"/>
</dbReference>
<protein>
    <recommendedName>
        <fullName evidence="9">Cytosolic endo-beta-N-acetylglucosaminidase</fullName>
        <ecNumber evidence="3">3.2.1.96</ecNumber>
    </recommendedName>
</protein>
<comment type="function">
    <text evidence="8">Endoglycosidase that releases N-glycans from glycoproteins by cleaving the beta-1,4-glycosidic bond in the N,N'-diacetylchitobiose core. Involved in the processing of free oligosaccharides in the cytosol.</text>
</comment>
<dbReference type="Gene3D" id="3.20.20.80">
    <property type="entry name" value="Glycosidases"/>
    <property type="match status" value="1"/>
</dbReference>
<dbReference type="Pfam" id="PF03644">
    <property type="entry name" value="Glyco_hydro_85"/>
    <property type="match status" value="1"/>
</dbReference>
<feature type="domain" description="Cytosolic endo-beta-N-acetylglucosaminidase TIM barrel" evidence="11">
    <location>
        <begin position="272"/>
        <end position="551"/>
    </location>
</feature>